<sequence>MAGPPRCRRRLPHEARRRWWWRGRE</sequence>
<reference evidence="1" key="1">
    <citation type="submission" date="2014-09" db="EMBL/GenBank/DDBJ databases">
        <authorList>
            <person name="Magalhaes I.L.F."/>
            <person name="Oliveira U."/>
            <person name="Santos F.R."/>
            <person name="Vidigal T.H.D.A."/>
            <person name="Brescovit A.D."/>
            <person name="Santos A.J."/>
        </authorList>
    </citation>
    <scope>NUCLEOTIDE SEQUENCE</scope>
    <source>
        <tissue evidence="1">Shoot tissue taken approximately 20 cm above the soil surface</tissue>
    </source>
</reference>
<evidence type="ECO:0000313" key="1">
    <source>
        <dbReference type="EMBL" id="JAE15795.1"/>
    </source>
</evidence>
<name>A0A0A9FSE7_ARUDO</name>
<protein>
    <submittedName>
        <fullName evidence="1">Uncharacterized protein</fullName>
    </submittedName>
</protein>
<dbReference type="AlphaFoldDB" id="A0A0A9FSE7"/>
<dbReference type="EMBL" id="GBRH01182101">
    <property type="protein sequence ID" value="JAE15795.1"/>
    <property type="molecule type" value="Transcribed_RNA"/>
</dbReference>
<reference evidence="1" key="2">
    <citation type="journal article" date="2015" name="Data Brief">
        <title>Shoot transcriptome of the giant reed, Arundo donax.</title>
        <authorList>
            <person name="Barrero R.A."/>
            <person name="Guerrero F.D."/>
            <person name="Moolhuijzen P."/>
            <person name="Goolsby J.A."/>
            <person name="Tidwell J."/>
            <person name="Bellgard S.E."/>
            <person name="Bellgard M.I."/>
        </authorList>
    </citation>
    <scope>NUCLEOTIDE SEQUENCE</scope>
    <source>
        <tissue evidence="1">Shoot tissue taken approximately 20 cm above the soil surface</tissue>
    </source>
</reference>
<organism evidence="1">
    <name type="scientific">Arundo donax</name>
    <name type="common">Giant reed</name>
    <name type="synonym">Donax arundinaceus</name>
    <dbReference type="NCBI Taxonomy" id="35708"/>
    <lineage>
        <taxon>Eukaryota</taxon>
        <taxon>Viridiplantae</taxon>
        <taxon>Streptophyta</taxon>
        <taxon>Embryophyta</taxon>
        <taxon>Tracheophyta</taxon>
        <taxon>Spermatophyta</taxon>
        <taxon>Magnoliopsida</taxon>
        <taxon>Liliopsida</taxon>
        <taxon>Poales</taxon>
        <taxon>Poaceae</taxon>
        <taxon>PACMAD clade</taxon>
        <taxon>Arundinoideae</taxon>
        <taxon>Arundineae</taxon>
        <taxon>Arundo</taxon>
    </lineage>
</organism>
<proteinExistence type="predicted"/>
<accession>A0A0A9FSE7</accession>